<protein>
    <submittedName>
        <fullName evidence="2">Uncharacterized protein</fullName>
    </submittedName>
</protein>
<keyword evidence="3" id="KW-1185">Reference proteome</keyword>
<evidence type="ECO:0000313" key="3">
    <source>
        <dbReference type="Proteomes" id="UP001482620"/>
    </source>
</evidence>
<feature type="compositionally biased region" description="Basic and acidic residues" evidence="1">
    <location>
        <begin position="98"/>
        <end position="117"/>
    </location>
</feature>
<evidence type="ECO:0000313" key="2">
    <source>
        <dbReference type="EMBL" id="MEQ2232967.1"/>
    </source>
</evidence>
<feature type="compositionally biased region" description="Basic and acidic residues" evidence="1">
    <location>
        <begin position="1"/>
        <end position="11"/>
    </location>
</feature>
<accession>A0ABV0TJA2</accession>
<proteinExistence type="predicted"/>
<feature type="compositionally biased region" description="Acidic residues" evidence="1">
    <location>
        <begin position="77"/>
        <end position="88"/>
    </location>
</feature>
<reference evidence="2 3" key="1">
    <citation type="submission" date="2021-06" db="EMBL/GenBank/DDBJ databases">
        <authorList>
            <person name="Palmer J.M."/>
        </authorList>
    </citation>
    <scope>NUCLEOTIDE SEQUENCE [LARGE SCALE GENOMIC DNA]</scope>
    <source>
        <strain evidence="3">if_2019</strain>
        <tissue evidence="2">Muscle</tissue>
    </source>
</reference>
<feature type="region of interest" description="Disordered" evidence="1">
    <location>
        <begin position="1"/>
        <end position="20"/>
    </location>
</feature>
<organism evidence="2 3">
    <name type="scientific">Ilyodon furcidens</name>
    <name type="common">goldbreast splitfin</name>
    <dbReference type="NCBI Taxonomy" id="33524"/>
    <lineage>
        <taxon>Eukaryota</taxon>
        <taxon>Metazoa</taxon>
        <taxon>Chordata</taxon>
        <taxon>Craniata</taxon>
        <taxon>Vertebrata</taxon>
        <taxon>Euteleostomi</taxon>
        <taxon>Actinopterygii</taxon>
        <taxon>Neopterygii</taxon>
        <taxon>Teleostei</taxon>
        <taxon>Neoteleostei</taxon>
        <taxon>Acanthomorphata</taxon>
        <taxon>Ovalentaria</taxon>
        <taxon>Atherinomorphae</taxon>
        <taxon>Cyprinodontiformes</taxon>
        <taxon>Goodeidae</taxon>
        <taxon>Ilyodon</taxon>
    </lineage>
</organism>
<evidence type="ECO:0000256" key="1">
    <source>
        <dbReference type="SAM" id="MobiDB-lite"/>
    </source>
</evidence>
<dbReference type="EMBL" id="JAHRIQ010036314">
    <property type="protein sequence ID" value="MEQ2232967.1"/>
    <property type="molecule type" value="Genomic_DNA"/>
</dbReference>
<comment type="caution">
    <text evidence="2">The sequence shown here is derived from an EMBL/GenBank/DDBJ whole genome shotgun (WGS) entry which is preliminary data.</text>
</comment>
<name>A0ABV0TJA2_9TELE</name>
<sequence>MEESKRNHDSSELTLDIPPSLVSYFETSKSRAAAFEKQILEEPEGSNAGLMKLQTELNNGTGKSKKRITSETAEDKNDIDDDNPENENDFALNISDPQTERGKIHREQEQKKEQRQQREMDFQEELKRIMEAEKLHQMELELKKRIAQEKLEQELLLQQKEQIVVKGMMMAGRQELGRLAHPQTQELKCSYDAVCGVENRKRWAVL</sequence>
<feature type="region of interest" description="Disordered" evidence="1">
    <location>
        <begin position="36"/>
        <end position="117"/>
    </location>
</feature>
<gene>
    <name evidence="2" type="ORF">ILYODFUR_016898</name>
</gene>
<dbReference type="Proteomes" id="UP001482620">
    <property type="component" value="Unassembled WGS sequence"/>
</dbReference>